<dbReference type="AlphaFoldDB" id="A0A6B0U878"/>
<feature type="signal peptide" evidence="2">
    <location>
        <begin position="1"/>
        <end position="28"/>
    </location>
</feature>
<organism evidence="3">
    <name type="scientific">Ixodes ricinus</name>
    <name type="common">Common tick</name>
    <name type="synonym">Acarus ricinus</name>
    <dbReference type="NCBI Taxonomy" id="34613"/>
    <lineage>
        <taxon>Eukaryota</taxon>
        <taxon>Metazoa</taxon>
        <taxon>Ecdysozoa</taxon>
        <taxon>Arthropoda</taxon>
        <taxon>Chelicerata</taxon>
        <taxon>Arachnida</taxon>
        <taxon>Acari</taxon>
        <taxon>Parasitiformes</taxon>
        <taxon>Ixodida</taxon>
        <taxon>Ixodoidea</taxon>
        <taxon>Ixodidae</taxon>
        <taxon>Ixodinae</taxon>
        <taxon>Ixodes</taxon>
    </lineage>
</organism>
<proteinExistence type="predicted"/>
<sequence length="67" mass="7483">MSMRTSSFMLRTMMMLSSVTWRVSKASSSRIVRPELGMNTVKFLGASTSPRSKFRTDSWSPTTISAS</sequence>
<evidence type="ECO:0000256" key="2">
    <source>
        <dbReference type="SAM" id="SignalP"/>
    </source>
</evidence>
<accession>A0A6B0U878</accession>
<evidence type="ECO:0000313" key="3">
    <source>
        <dbReference type="EMBL" id="MXU82233.1"/>
    </source>
</evidence>
<feature type="region of interest" description="Disordered" evidence="1">
    <location>
        <begin position="48"/>
        <end position="67"/>
    </location>
</feature>
<dbReference type="EMBL" id="GIFC01000150">
    <property type="protein sequence ID" value="MXU82233.1"/>
    <property type="molecule type" value="Transcribed_RNA"/>
</dbReference>
<reference evidence="3" key="1">
    <citation type="submission" date="2019-12" db="EMBL/GenBank/DDBJ databases">
        <title>An insight into the sialome of adult female Ixodes ricinus ticks feeding for 6 days.</title>
        <authorList>
            <person name="Perner J."/>
            <person name="Ribeiro J.M.C."/>
        </authorList>
    </citation>
    <scope>NUCLEOTIDE SEQUENCE</scope>
    <source>
        <strain evidence="3">Semi-engorged</strain>
        <tissue evidence="3">Salivary glands</tissue>
    </source>
</reference>
<keyword evidence="2" id="KW-0732">Signal</keyword>
<protein>
    <submittedName>
        <fullName evidence="3">Putative secreted protein</fullName>
    </submittedName>
</protein>
<evidence type="ECO:0000256" key="1">
    <source>
        <dbReference type="SAM" id="MobiDB-lite"/>
    </source>
</evidence>
<name>A0A6B0U878_IXORI</name>
<feature type="chain" id="PRO_5025657532" evidence="2">
    <location>
        <begin position="29"/>
        <end position="67"/>
    </location>
</feature>